<reference evidence="2" key="1">
    <citation type="submission" date="2014-11" db="EMBL/GenBank/DDBJ databases">
        <authorList>
            <person name="Amaro Gonzalez C."/>
        </authorList>
    </citation>
    <scope>NUCLEOTIDE SEQUENCE</scope>
</reference>
<evidence type="ECO:0000313" key="2">
    <source>
        <dbReference type="EMBL" id="JAH85953.1"/>
    </source>
</evidence>
<keyword evidence="1" id="KW-0472">Membrane</keyword>
<sequence length="38" mass="4327">MSKTSIGLVLTSVCNFTSIFFYSLKRGMELGFWESSKM</sequence>
<feature type="transmembrane region" description="Helical" evidence="1">
    <location>
        <begin position="6"/>
        <end position="24"/>
    </location>
</feature>
<dbReference type="EMBL" id="GBXM01022624">
    <property type="protein sequence ID" value="JAH85953.1"/>
    <property type="molecule type" value="Transcribed_RNA"/>
</dbReference>
<reference evidence="2" key="2">
    <citation type="journal article" date="2015" name="Fish Shellfish Immunol.">
        <title>Early steps in the European eel (Anguilla anguilla)-Vibrio vulnificus interaction in the gills: Role of the RtxA13 toxin.</title>
        <authorList>
            <person name="Callol A."/>
            <person name="Pajuelo D."/>
            <person name="Ebbesson L."/>
            <person name="Teles M."/>
            <person name="MacKenzie S."/>
            <person name="Amaro C."/>
        </authorList>
    </citation>
    <scope>NUCLEOTIDE SEQUENCE</scope>
</reference>
<proteinExistence type="predicted"/>
<protein>
    <submittedName>
        <fullName evidence="2">Uncharacterized protein</fullName>
    </submittedName>
</protein>
<name>A0A0E9W8Y7_ANGAN</name>
<accession>A0A0E9W8Y7</accession>
<evidence type="ECO:0000256" key="1">
    <source>
        <dbReference type="SAM" id="Phobius"/>
    </source>
</evidence>
<keyword evidence="1" id="KW-0812">Transmembrane</keyword>
<keyword evidence="1" id="KW-1133">Transmembrane helix</keyword>
<dbReference type="AlphaFoldDB" id="A0A0E9W8Y7"/>
<organism evidence="2">
    <name type="scientific">Anguilla anguilla</name>
    <name type="common">European freshwater eel</name>
    <name type="synonym">Muraena anguilla</name>
    <dbReference type="NCBI Taxonomy" id="7936"/>
    <lineage>
        <taxon>Eukaryota</taxon>
        <taxon>Metazoa</taxon>
        <taxon>Chordata</taxon>
        <taxon>Craniata</taxon>
        <taxon>Vertebrata</taxon>
        <taxon>Euteleostomi</taxon>
        <taxon>Actinopterygii</taxon>
        <taxon>Neopterygii</taxon>
        <taxon>Teleostei</taxon>
        <taxon>Anguilliformes</taxon>
        <taxon>Anguillidae</taxon>
        <taxon>Anguilla</taxon>
    </lineage>
</organism>